<dbReference type="Proteomes" id="UP000000450">
    <property type="component" value="Chromosome"/>
</dbReference>
<dbReference type="Gene3D" id="3.40.50.180">
    <property type="entry name" value="Methylesterase CheB, C-terminal domain"/>
    <property type="match status" value="1"/>
</dbReference>
<dbReference type="PANTHER" id="PTHR42872">
    <property type="entry name" value="PROTEIN-GLUTAMATE METHYLESTERASE/PROTEIN-GLUTAMINE GLUTAMINASE"/>
    <property type="match status" value="1"/>
</dbReference>
<dbReference type="RefSeq" id="WP_012655638.1">
    <property type="nucleotide sequence ID" value="NC_011992.1"/>
</dbReference>
<evidence type="ECO:0000313" key="7">
    <source>
        <dbReference type="Proteomes" id="UP000000450"/>
    </source>
</evidence>
<dbReference type="Pfam" id="PF01339">
    <property type="entry name" value="CheB_methylest"/>
    <property type="match status" value="1"/>
</dbReference>
<comment type="catalytic activity">
    <reaction evidence="3">
        <text>[protein]-L-glutamate 5-O-methyl ester + H2O = L-glutamyl-[protein] + methanol + H(+)</text>
        <dbReference type="Rhea" id="RHEA:23236"/>
        <dbReference type="Rhea" id="RHEA-COMP:10208"/>
        <dbReference type="Rhea" id="RHEA-COMP:10311"/>
        <dbReference type="ChEBI" id="CHEBI:15377"/>
        <dbReference type="ChEBI" id="CHEBI:15378"/>
        <dbReference type="ChEBI" id="CHEBI:17790"/>
        <dbReference type="ChEBI" id="CHEBI:29973"/>
        <dbReference type="ChEBI" id="CHEBI:82795"/>
        <dbReference type="EC" id="3.1.1.61"/>
    </reaction>
</comment>
<dbReference type="InterPro" id="IPR035909">
    <property type="entry name" value="CheB_C"/>
</dbReference>
<dbReference type="PANTHER" id="PTHR42872:SF6">
    <property type="entry name" value="PROTEIN-GLUTAMATE METHYLESTERASE_PROTEIN-GLUTAMINE GLUTAMINASE"/>
    <property type="match status" value="1"/>
</dbReference>
<dbReference type="InterPro" id="IPR000673">
    <property type="entry name" value="Sig_transdc_resp-reg_Me-estase"/>
</dbReference>
<feature type="active site" evidence="4">
    <location>
        <position position="139"/>
    </location>
</feature>
<dbReference type="GO" id="GO:0000156">
    <property type="term" value="F:phosphorelay response regulator activity"/>
    <property type="evidence" value="ECO:0007669"/>
    <property type="project" value="InterPro"/>
</dbReference>
<dbReference type="GO" id="GO:0005737">
    <property type="term" value="C:cytoplasm"/>
    <property type="evidence" value="ECO:0007669"/>
    <property type="project" value="InterPro"/>
</dbReference>
<feature type="active site" evidence="4">
    <location>
        <position position="46"/>
    </location>
</feature>
<dbReference type="EC" id="3.1.1.61" evidence="2"/>
<accession>A0A9J9Q4Y1</accession>
<proteinExistence type="predicted"/>
<organism evidence="6 7">
    <name type="scientific">Acidovorax ebreus (strain TPSY)</name>
    <name type="common">Diaphorobacter sp. (strain TPSY)</name>
    <dbReference type="NCBI Taxonomy" id="535289"/>
    <lineage>
        <taxon>Bacteria</taxon>
        <taxon>Pseudomonadati</taxon>
        <taxon>Pseudomonadota</taxon>
        <taxon>Betaproteobacteria</taxon>
        <taxon>Burkholderiales</taxon>
        <taxon>Comamonadaceae</taxon>
        <taxon>Diaphorobacter</taxon>
    </lineage>
</organism>
<evidence type="ECO:0000256" key="4">
    <source>
        <dbReference type="PROSITE-ProRule" id="PRU00050"/>
    </source>
</evidence>
<name>A0A9J9Q4Y1_ACIET</name>
<dbReference type="KEGG" id="dia:Dtpsy_0628"/>
<evidence type="ECO:0000256" key="3">
    <source>
        <dbReference type="ARBA" id="ARBA00048267"/>
    </source>
</evidence>
<evidence type="ECO:0000259" key="5">
    <source>
        <dbReference type="PROSITE" id="PS50122"/>
    </source>
</evidence>
<keyword evidence="4" id="KW-0145">Chemotaxis</keyword>
<evidence type="ECO:0000256" key="1">
    <source>
        <dbReference type="ARBA" id="ARBA00022801"/>
    </source>
</evidence>
<dbReference type="EMBL" id="CP001392">
    <property type="protein sequence ID" value="ACM32108.1"/>
    <property type="molecule type" value="Genomic_DNA"/>
</dbReference>
<keyword evidence="1 4" id="KW-0378">Hydrolase</keyword>
<feature type="domain" description="CheB-type methylesterase" evidence="5">
    <location>
        <begin position="7"/>
        <end position="197"/>
    </location>
</feature>
<dbReference type="SUPFAM" id="SSF52738">
    <property type="entry name" value="Methylesterase CheB, C-terminal domain"/>
    <property type="match status" value="1"/>
</dbReference>
<keyword evidence="7" id="KW-1185">Reference proteome</keyword>
<dbReference type="CDD" id="cd16433">
    <property type="entry name" value="CheB"/>
    <property type="match status" value="1"/>
</dbReference>
<reference evidence="6 7" key="1">
    <citation type="journal article" date="2010" name="J. Bacteriol.">
        <title>Completed genome sequence of the anaerobic iron-oxidizing bacterium Acidovorax ebreus strain TPSY.</title>
        <authorList>
            <person name="Byrne-Bailey K.G."/>
            <person name="Weber K.A."/>
            <person name="Chair A.H."/>
            <person name="Bose S."/>
            <person name="Knox T."/>
            <person name="Spanbauer T.L."/>
            <person name="Chertkov O."/>
            <person name="Coates J.D."/>
        </authorList>
    </citation>
    <scope>NUCLEOTIDE SEQUENCE [LARGE SCALE GENOMIC DNA]</scope>
    <source>
        <strain evidence="6 7">TPSY</strain>
    </source>
</reference>
<sequence>MRQAALPRARLDAIAIGGSAGSIEALGVVLPALPAGFHAALLVVLHLPRERPSLLCNIFRQRCALPVREAQDKEPVEPGTVYFAPPDYHLLVDSGPRLSLSVDAPLNFSRPSIDVLFESAADEYGPRLMAVLLSGANSDGARGLRAVQAAGGATVVQSPDSASSMAMPQAALALIQPDQVLPPARIAALLTTLHKEGLS</sequence>
<dbReference type="PROSITE" id="PS50122">
    <property type="entry name" value="CHEB"/>
    <property type="match status" value="1"/>
</dbReference>
<gene>
    <name evidence="6" type="ordered locus">Dtpsy_0628</name>
</gene>
<protein>
    <recommendedName>
        <fullName evidence="2">protein-glutamate methylesterase</fullName>
        <ecNumber evidence="2">3.1.1.61</ecNumber>
    </recommendedName>
</protein>
<dbReference type="AlphaFoldDB" id="A0A9J9Q4Y1"/>
<feature type="active site" evidence="4">
    <location>
        <position position="19"/>
    </location>
</feature>
<evidence type="ECO:0000313" key="6">
    <source>
        <dbReference type="EMBL" id="ACM32108.1"/>
    </source>
</evidence>
<dbReference type="GO" id="GO:0006935">
    <property type="term" value="P:chemotaxis"/>
    <property type="evidence" value="ECO:0007669"/>
    <property type="project" value="UniProtKB-UniRule"/>
</dbReference>
<evidence type="ECO:0000256" key="2">
    <source>
        <dbReference type="ARBA" id="ARBA00039140"/>
    </source>
</evidence>
<dbReference type="GO" id="GO:0008984">
    <property type="term" value="F:protein-glutamate methylesterase activity"/>
    <property type="evidence" value="ECO:0007669"/>
    <property type="project" value="UniProtKB-EC"/>
</dbReference>